<protein>
    <submittedName>
        <fullName evidence="2">LamG-like jellyroll fold domain-containing protein</fullName>
    </submittedName>
</protein>
<sequence>MKLNSLMLSLRTPLFLAAILISSVSENTYAADLVGDWHFDEGAYSRGKFSDRTGMGGDAKLVYLESREVPEFLPDAIGSVRHPLRFDGSRSHWLEIPCQVLDASPDLALEFWFKWDGTGGKEQFIVGNASGLILGLKEKGKLYSMVRVRSGDRERWVYVDTPGRVEAGVWQHAMLSIHDGNVQLVRVPARQSDAVLIGAKPRALNGDLVIQWQGTAVGINPHGKSSPFSGSIAGFKIYDGALDTETFLMSEI</sequence>
<dbReference type="SUPFAM" id="SSF49899">
    <property type="entry name" value="Concanavalin A-like lectins/glucanases"/>
    <property type="match status" value="1"/>
</dbReference>
<gene>
    <name evidence="2" type="ORF">SH580_02885</name>
</gene>
<dbReference type="Proteomes" id="UP001324993">
    <property type="component" value="Chromosome"/>
</dbReference>
<evidence type="ECO:0000256" key="1">
    <source>
        <dbReference type="SAM" id="SignalP"/>
    </source>
</evidence>
<dbReference type="Gene3D" id="2.60.120.200">
    <property type="match status" value="1"/>
</dbReference>
<keyword evidence="1" id="KW-0732">Signal</keyword>
<accession>A0ABZ0RKQ6</accession>
<organism evidence="2 3">
    <name type="scientific">Coraliomargarita algicola</name>
    <dbReference type="NCBI Taxonomy" id="3092156"/>
    <lineage>
        <taxon>Bacteria</taxon>
        <taxon>Pseudomonadati</taxon>
        <taxon>Verrucomicrobiota</taxon>
        <taxon>Opitutia</taxon>
        <taxon>Puniceicoccales</taxon>
        <taxon>Coraliomargaritaceae</taxon>
        <taxon>Coraliomargarita</taxon>
    </lineage>
</organism>
<name>A0ABZ0RKQ6_9BACT</name>
<evidence type="ECO:0000313" key="3">
    <source>
        <dbReference type="Proteomes" id="UP001324993"/>
    </source>
</evidence>
<proteinExistence type="predicted"/>
<feature type="chain" id="PRO_5045741571" evidence="1">
    <location>
        <begin position="31"/>
        <end position="252"/>
    </location>
</feature>
<dbReference type="EMBL" id="CP138858">
    <property type="protein sequence ID" value="WPJ96647.1"/>
    <property type="molecule type" value="Genomic_DNA"/>
</dbReference>
<evidence type="ECO:0000313" key="2">
    <source>
        <dbReference type="EMBL" id="WPJ96647.1"/>
    </source>
</evidence>
<reference evidence="2 3" key="1">
    <citation type="submission" date="2023-11" db="EMBL/GenBank/DDBJ databases">
        <title>Coraliomargarita sp. nov., isolated from marine algae.</title>
        <authorList>
            <person name="Lee J.K."/>
            <person name="Baek J.H."/>
            <person name="Kim J.M."/>
            <person name="Choi D.G."/>
            <person name="Jeon C.O."/>
        </authorList>
    </citation>
    <scope>NUCLEOTIDE SEQUENCE [LARGE SCALE GENOMIC DNA]</scope>
    <source>
        <strain evidence="2 3">J2-16</strain>
    </source>
</reference>
<feature type="signal peptide" evidence="1">
    <location>
        <begin position="1"/>
        <end position="30"/>
    </location>
</feature>
<keyword evidence="3" id="KW-1185">Reference proteome</keyword>
<dbReference type="Pfam" id="PF13385">
    <property type="entry name" value="Laminin_G_3"/>
    <property type="match status" value="1"/>
</dbReference>
<dbReference type="RefSeq" id="WP_319833504.1">
    <property type="nucleotide sequence ID" value="NZ_CP138858.1"/>
</dbReference>
<dbReference type="InterPro" id="IPR013320">
    <property type="entry name" value="ConA-like_dom_sf"/>
</dbReference>